<keyword evidence="2" id="KW-1185">Reference proteome</keyword>
<proteinExistence type="predicted"/>
<dbReference type="STRING" id="395493.BegalDRAFT_2491"/>
<protein>
    <submittedName>
        <fullName evidence="1">Uncharacterized protein</fullName>
    </submittedName>
</protein>
<dbReference type="EMBL" id="JH600070">
    <property type="protein sequence ID" value="EIJ43336.1"/>
    <property type="molecule type" value="Genomic_DNA"/>
</dbReference>
<dbReference type="HOGENOM" id="CLU_2341105_0_0_6"/>
<gene>
    <name evidence="1" type="ORF">BegalDRAFT_2491</name>
</gene>
<evidence type="ECO:0000313" key="2">
    <source>
        <dbReference type="Proteomes" id="UP000005744"/>
    </source>
</evidence>
<evidence type="ECO:0000313" key="1">
    <source>
        <dbReference type="EMBL" id="EIJ43336.1"/>
    </source>
</evidence>
<sequence length="97" mass="10519">MVKIMTISDKFQAETALDDGELTMEELERMAGGVDTLPAVNVPISDAFMKDLLIGDVKIQANIDSSYTSHLGAIGANNNEASNHYPLLPMNMTAFFP</sequence>
<reference evidence="1 2" key="1">
    <citation type="submission" date="2011-11" db="EMBL/GenBank/DDBJ databases">
        <title>Improved High-Quality Draft sequence of Beggiatoa alba B18lD.</title>
        <authorList>
            <consortium name="US DOE Joint Genome Institute"/>
            <person name="Lucas S."/>
            <person name="Han J."/>
            <person name="Lapidus A."/>
            <person name="Cheng J.-F."/>
            <person name="Goodwin L."/>
            <person name="Pitluck S."/>
            <person name="Peters L."/>
            <person name="Mikhailova N."/>
            <person name="Held B."/>
            <person name="Detter J.C."/>
            <person name="Han C."/>
            <person name="Tapia R."/>
            <person name="Land M."/>
            <person name="Hauser L."/>
            <person name="Kyrpides N."/>
            <person name="Ivanova N."/>
            <person name="Pagani I."/>
            <person name="Samuel K."/>
            <person name="Teske A."/>
            <person name="Mueller J."/>
            <person name="Woyke T."/>
        </authorList>
    </citation>
    <scope>NUCLEOTIDE SEQUENCE [LARGE SCALE GENOMIC DNA]</scope>
    <source>
        <strain evidence="1 2">B18LD</strain>
    </source>
</reference>
<dbReference type="AlphaFoldDB" id="I3CI93"/>
<name>I3CI93_9GAMM</name>
<dbReference type="Proteomes" id="UP000005744">
    <property type="component" value="Unassembled WGS sequence"/>
</dbReference>
<accession>I3CI93</accession>
<organism evidence="1 2">
    <name type="scientific">Beggiatoa alba B18LD</name>
    <dbReference type="NCBI Taxonomy" id="395493"/>
    <lineage>
        <taxon>Bacteria</taxon>
        <taxon>Pseudomonadati</taxon>
        <taxon>Pseudomonadota</taxon>
        <taxon>Gammaproteobacteria</taxon>
        <taxon>Thiotrichales</taxon>
        <taxon>Thiotrichaceae</taxon>
        <taxon>Beggiatoa</taxon>
    </lineage>
</organism>